<accession>A0A060BY12</accession>
<evidence type="ECO:0000313" key="2">
    <source>
        <dbReference type="EMBL" id="AIA89308.1"/>
    </source>
</evidence>
<dbReference type="Pfam" id="PF00723">
    <property type="entry name" value="Glyco_hydro_15"/>
    <property type="match status" value="1"/>
</dbReference>
<feature type="domain" description="GH15-like" evidence="1">
    <location>
        <begin position="19"/>
        <end position="127"/>
    </location>
</feature>
<dbReference type="GO" id="GO:0005975">
    <property type="term" value="P:carbohydrate metabolic process"/>
    <property type="evidence" value="ECO:0007669"/>
    <property type="project" value="InterPro"/>
</dbReference>
<dbReference type="SUPFAM" id="SSF48208">
    <property type="entry name" value="Six-hairpin glycosidases"/>
    <property type="match status" value="1"/>
</dbReference>
<dbReference type="AlphaFoldDB" id="A0A060BY12"/>
<organism evidence="2">
    <name type="scientific">uncultured Thermotogales bacterium</name>
    <dbReference type="NCBI Taxonomy" id="221214"/>
    <lineage>
        <taxon>Bacteria</taxon>
        <taxon>Thermotogati</taxon>
        <taxon>Thermotogota</taxon>
        <taxon>Thermotogae</taxon>
        <taxon>Thermotogales</taxon>
        <taxon>environmental samples</taxon>
    </lineage>
</organism>
<evidence type="ECO:0000259" key="1">
    <source>
        <dbReference type="Pfam" id="PF00723"/>
    </source>
</evidence>
<proteinExistence type="predicted"/>
<feature type="non-terminal residue" evidence="2">
    <location>
        <position position="134"/>
    </location>
</feature>
<dbReference type="InterPro" id="IPR008928">
    <property type="entry name" value="6-hairpin_glycosidase_sf"/>
</dbReference>
<dbReference type="InterPro" id="IPR011613">
    <property type="entry name" value="GH15-like"/>
</dbReference>
<dbReference type="EMBL" id="KF122016">
    <property type="protein sequence ID" value="AIA89308.1"/>
    <property type="molecule type" value="Genomic_DNA"/>
</dbReference>
<protein>
    <submittedName>
        <fullName evidence="2">CAZy families GH15 protein</fullName>
    </submittedName>
</protein>
<dbReference type="Gene3D" id="1.50.10.10">
    <property type="match status" value="1"/>
</dbReference>
<name>A0A060BY12_9BACT</name>
<dbReference type="InterPro" id="IPR012341">
    <property type="entry name" value="6hp_glycosidase-like_sf"/>
</dbReference>
<reference evidence="2" key="1">
    <citation type="journal article" date="2013" name="Environ. Microbiol.">
        <title>Seasonally variable intestinal metagenomes of the red palm weevil (Rhynchophorus ferrugineus).</title>
        <authorList>
            <person name="Jia S."/>
            <person name="Zhang X."/>
            <person name="Zhang G."/>
            <person name="Yin A."/>
            <person name="Zhang S."/>
            <person name="Li F."/>
            <person name="Wang L."/>
            <person name="Zhao D."/>
            <person name="Yun Q."/>
            <person name="Tala"/>
            <person name="Wang J."/>
            <person name="Sun G."/>
            <person name="Baabdullah M."/>
            <person name="Yu X."/>
            <person name="Hu S."/>
            <person name="Al-Mssallem I.S."/>
            <person name="Yu J."/>
        </authorList>
    </citation>
    <scope>NUCLEOTIDE SEQUENCE</scope>
</reference>
<sequence length="134" mass="15088">MKSTHTTRQATQSLDLIESLQSSSGAFPACPTFKVYQYSWLRDGTYIAAALARGGRDRSALAFHEWVVDVISRMAPQIQELVALRQAGHTPRHEDMLPTRYCLDGSVEVSDGDDDWPNVQLDGYGIWLWGWRTS</sequence>